<dbReference type="InterPro" id="IPR003735">
    <property type="entry name" value="Metal_Tscrpt_repr"/>
</dbReference>
<evidence type="ECO:0000313" key="2">
    <source>
        <dbReference type="EMBL" id="GAA4499179.1"/>
    </source>
</evidence>
<reference evidence="3" key="1">
    <citation type="journal article" date="2019" name="Int. J. Syst. Evol. Microbiol.">
        <title>The Global Catalogue of Microorganisms (GCM) 10K type strain sequencing project: providing services to taxonomists for standard genome sequencing and annotation.</title>
        <authorList>
            <consortium name="The Broad Institute Genomics Platform"/>
            <consortium name="The Broad Institute Genome Sequencing Center for Infectious Disease"/>
            <person name="Wu L."/>
            <person name="Ma J."/>
        </authorList>
    </citation>
    <scope>NUCLEOTIDE SEQUENCE [LARGE SCALE GENOMIC DNA]</scope>
    <source>
        <strain evidence="3">JCM 32226</strain>
    </source>
</reference>
<dbReference type="Gene3D" id="1.20.58.1000">
    <property type="entry name" value="Metal-sensitive repressor, helix protomer"/>
    <property type="match status" value="1"/>
</dbReference>
<keyword evidence="3" id="KW-1185">Reference proteome</keyword>
<organism evidence="2 3">
    <name type="scientific">Pseudaeromonas paramecii</name>
    <dbReference type="NCBI Taxonomy" id="2138166"/>
    <lineage>
        <taxon>Bacteria</taxon>
        <taxon>Pseudomonadati</taxon>
        <taxon>Pseudomonadota</taxon>
        <taxon>Gammaproteobacteria</taxon>
        <taxon>Aeromonadales</taxon>
        <taxon>Aeromonadaceae</taxon>
        <taxon>Pseudaeromonas</taxon>
    </lineage>
</organism>
<dbReference type="Proteomes" id="UP001501321">
    <property type="component" value="Unassembled WGS sequence"/>
</dbReference>
<dbReference type="RefSeq" id="WP_345012387.1">
    <property type="nucleotide sequence ID" value="NZ_BAABFC010000012.1"/>
</dbReference>
<dbReference type="PANTHER" id="PTHR33677">
    <property type="entry name" value="TRANSCRIPTIONAL REPRESSOR FRMR-RELATED"/>
    <property type="match status" value="1"/>
</dbReference>
<dbReference type="EMBL" id="BAABFC010000012">
    <property type="protein sequence ID" value="GAA4499179.1"/>
    <property type="molecule type" value="Genomic_DNA"/>
</dbReference>
<dbReference type="Pfam" id="PF02583">
    <property type="entry name" value="Trns_repr_metal"/>
    <property type="match status" value="1"/>
</dbReference>
<comment type="caution">
    <text evidence="2">The sequence shown here is derived from an EMBL/GenBank/DDBJ whole genome shotgun (WGS) entry which is preliminary data.</text>
</comment>
<gene>
    <name evidence="2" type="ORF">GCM10023095_18900</name>
</gene>
<evidence type="ECO:0000313" key="3">
    <source>
        <dbReference type="Proteomes" id="UP001501321"/>
    </source>
</evidence>
<dbReference type="PANTHER" id="PTHR33677:SF5">
    <property type="entry name" value="TRANSCRIPTIONAL REPRESSOR FRMR"/>
    <property type="match status" value="1"/>
</dbReference>
<protein>
    <submittedName>
        <fullName evidence="2">Metal/formaldehyde-sensitive transcriptional repressor</fullName>
    </submittedName>
</protein>
<comment type="similarity">
    <text evidence="1">Belongs to the FrmR/RcnR family.</text>
</comment>
<accession>A0ABP8QBB3</accession>
<dbReference type="CDD" id="cd10153">
    <property type="entry name" value="RcnR-FrmR-like_DUF156"/>
    <property type="match status" value="1"/>
</dbReference>
<proteinExistence type="inferred from homology"/>
<name>A0ABP8QBB3_9GAMM</name>
<dbReference type="InterPro" id="IPR038390">
    <property type="entry name" value="Metal_Tscrpt_repr_sf"/>
</dbReference>
<evidence type="ECO:0000256" key="1">
    <source>
        <dbReference type="ARBA" id="ARBA00005260"/>
    </source>
</evidence>
<sequence length="89" mass="9974">MSHTLKEKKALLNRVRRLRGQIDALERALEEEAGCYPILQQISAVRGAVNGLMGQVIEGHIREHMQPLADGDEPQAGDELIKVLRSYLK</sequence>